<dbReference type="InterPro" id="IPR000801">
    <property type="entry name" value="Esterase-like"/>
</dbReference>
<dbReference type="PANTHER" id="PTHR48098">
    <property type="entry name" value="ENTEROCHELIN ESTERASE-RELATED"/>
    <property type="match status" value="1"/>
</dbReference>
<organism evidence="1 2">
    <name type="scientific">Pedobacter ginsengisoli</name>
    <dbReference type="NCBI Taxonomy" id="363852"/>
    <lineage>
        <taxon>Bacteria</taxon>
        <taxon>Pseudomonadati</taxon>
        <taxon>Bacteroidota</taxon>
        <taxon>Sphingobacteriia</taxon>
        <taxon>Sphingobacteriales</taxon>
        <taxon>Sphingobacteriaceae</taxon>
        <taxon>Pedobacter</taxon>
    </lineage>
</organism>
<protein>
    <submittedName>
        <fullName evidence="1">Esterase</fullName>
    </submittedName>
</protein>
<dbReference type="AlphaFoldDB" id="A0A2D1UCE8"/>
<dbReference type="KEGG" id="pgs:CPT03_17290"/>
<dbReference type="RefSeq" id="WP_099441161.1">
    <property type="nucleotide sequence ID" value="NZ_CP024091.1"/>
</dbReference>
<proteinExistence type="predicted"/>
<name>A0A2D1UCE8_9SPHI</name>
<keyword evidence="2" id="KW-1185">Reference proteome</keyword>
<evidence type="ECO:0000313" key="2">
    <source>
        <dbReference type="Proteomes" id="UP000223749"/>
    </source>
</evidence>
<dbReference type="Gene3D" id="3.40.50.1820">
    <property type="entry name" value="alpha/beta hydrolase"/>
    <property type="match status" value="1"/>
</dbReference>
<dbReference type="OrthoDB" id="9775130at2"/>
<dbReference type="Proteomes" id="UP000223749">
    <property type="component" value="Chromosome"/>
</dbReference>
<sequence length="234" mass="27312">MKEEYKKWHSNNLSADFELLAFGHSGFPVLLFPTSMGRYFEAKDFKMIESIQWFIDEGKVKVYCVDSIDGLSWYNRSIHPAERVKNHILYDKLLLEEVSAMARDETGYHKIITAGCSFGGYHAANFAFRHPWLVSHMFSMSGIFDIKGQLDGFYNDDVYFNNPADFLPNDNNPELRNMKIILGTTDRDICKPDNERMAELLTNKGVNHWLDVRENADHDWPIWRKMLPEYLSQL</sequence>
<dbReference type="InterPro" id="IPR029058">
    <property type="entry name" value="AB_hydrolase_fold"/>
</dbReference>
<dbReference type="SUPFAM" id="SSF53474">
    <property type="entry name" value="alpha/beta-Hydrolases"/>
    <property type="match status" value="1"/>
</dbReference>
<reference evidence="1 2" key="1">
    <citation type="submission" date="2017-10" db="EMBL/GenBank/DDBJ databases">
        <title>Whole genome of Pedobacter ginsengisoli T01R-27 isolated from tomato rhizosphere.</title>
        <authorList>
            <person name="Weon H.-Y."/>
            <person name="Lee S.A."/>
            <person name="Sang M.K."/>
            <person name="Song J."/>
        </authorList>
    </citation>
    <scope>NUCLEOTIDE SEQUENCE [LARGE SCALE GENOMIC DNA]</scope>
    <source>
        <strain evidence="1 2">T01R-27</strain>
    </source>
</reference>
<accession>A0A2D1UCE8</accession>
<evidence type="ECO:0000313" key="1">
    <source>
        <dbReference type="EMBL" id="ATP59290.1"/>
    </source>
</evidence>
<dbReference type="InterPro" id="IPR050583">
    <property type="entry name" value="Mycobacterial_A85_antigen"/>
</dbReference>
<dbReference type="PANTHER" id="PTHR48098:SF3">
    <property type="entry name" value="IRON(III) ENTEROBACTIN ESTERASE"/>
    <property type="match status" value="1"/>
</dbReference>
<dbReference type="Pfam" id="PF00756">
    <property type="entry name" value="Esterase"/>
    <property type="match status" value="1"/>
</dbReference>
<dbReference type="EMBL" id="CP024091">
    <property type="protein sequence ID" value="ATP59290.1"/>
    <property type="molecule type" value="Genomic_DNA"/>
</dbReference>
<gene>
    <name evidence="1" type="ORF">CPT03_17290</name>
</gene>